<comment type="similarity">
    <text evidence="1 7">Belongs to the universal ribosomal protein uL18 family.</text>
</comment>
<proteinExistence type="inferred from homology"/>
<evidence type="ECO:0000256" key="6">
    <source>
        <dbReference type="ARBA" id="ARBA00035197"/>
    </source>
</evidence>
<dbReference type="PANTHER" id="PTHR12899">
    <property type="entry name" value="39S RIBOSOMAL PROTEIN L18, MITOCHONDRIAL"/>
    <property type="match status" value="1"/>
</dbReference>
<dbReference type="FunFam" id="3.30.420.100:FF:000001">
    <property type="entry name" value="50S ribosomal protein L18"/>
    <property type="match status" value="1"/>
</dbReference>
<reference evidence="8 9" key="1">
    <citation type="journal article" date="2020" name="ISME J.">
        <title>Parallel Reductive Genome Evolution in Desulfovibrio Ectosymbionts Independently Acquired by Trichonympha Protists in the Termite Gut.</title>
        <authorList>
            <person name="Takeuchi M."/>
            <person name="Kuwahara H."/>
            <person name="Murakami T."/>
            <person name="Takahashi K."/>
            <person name="Kajitani R."/>
            <person name="Toyoda A."/>
            <person name="Itoh T."/>
            <person name="Ohkuma M."/>
            <person name="Hongoh Y."/>
        </authorList>
    </citation>
    <scope>NUCLEOTIDE SEQUENCE [LARGE SCALE GENOMIC DNA]</scope>
    <source>
        <strain evidence="8">ZnDsv-02</strain>
    </source>
</reference>
<comment type="caution">
    <text evidence="8">The sequence shown here is derived from an EMBL/GenBank/DDBJ whole genome shotgun (WGS) entry which is preliminary data.</text>
</comment>
<keyword evidence="2 7" id="KW-0699">rRNA-binding</keyword>
<dbReference type="NCBIfam" id="TIGR00060">
    <property type="entry name" value="L18_bact"/>
    <property type="match status" value="1"/>
</dbReference>
<dbReference type="SUPFAM" id="SSF53137">
    <property type="entry name" value="Translational machinery components"/>
    <property type="match status" value="1"/>
</dbReference>
<dbReference type="InterPro" id="IPR004389">
    <property type="entry name" value="Ribosomal_uL18_bac-type"/>
</dbReference>
<dbReference type="CDD" id="cd00432">
    <property type="entry name" value="Ribosomal_L18_L5e"/>
    <property type="match status" value="1"/>
</dbReference>
<dbReference type="Gene3D" id="3.30.420.100">
    <property type="match status" value="1"/>
</dbReference>
<gene>
    <name evidence="7 8" type="primary">rplR</name>
    <name evidence="8" type="ORF">ZNDK_0406</name>
</gene>
<sequence length="119" mass="13097">MQLSKNESRQRRKVRIRKKVNGTADRPRLVVYRSNLHIYAQIVNDAAGAVLTAASTLALAKADAGLHCNKSGAEHVGREIARLAKEKNIGQVVFDRNGYLYHGRIKAVADSAREGGLEF</sequence>
<dbReference type="Pfam" id="PF00861">
    <property type="entry name" value="Ribosomal_L18p"/>
    <property type="match status" value="1"/>
</dbReference>
<dbReference type="AlphaFoldDB" id="A0A6L2R545"/>
<dbReference type="GO" id="GO:0022625">
    <property type="term" value="C:cytosolic large ribosomal subunit"/>
    <property type="evidence" value="ECO:0007669"/>
    <property type="project" value="TreeGrafter"/>
</dbReference>
<evidence type="ECO:0000313" key="8">
    <source>
        <dbReference type="EMBL" id="GFH62635.1"/>
    </source>
</evidence>
<keyword evidence="5 7" id="KW-0687">Ribonucleoprotein</keyword>
<dbReference type="GO" id="GO:0003735">
    <property type="term" value="F:structural constituent of ribosome"/>
    <property type="evidence" value="ECO:0007669"/>
    <property type="project" value="InterPro"/>
</dbReference>
<dbReference type="GO" id="GO:0006412">
    <property type="term" value="P:translation"/>
    <property type="evidence" value="ECO:0007669"/>
    <property type="project" value="UniProtKB-UniRule"/>
</dbReference>
<evidence type="ECO:0000256" key="4">
    <source>
        <dbReference type="ARBA" id="ARBA00022980"/>
    </source>
</evidence>
<keyword evidence="3 7" id="KW-0694">RNA-binding</keyword>
<accession>A0A6L2R545</accession>
<dbReference type="PANTHER" id="PTHR12899:SF3">
    <property type="entry name" value="LARGE RIBOSOMAL SUBUNIT PROTEIN UL18M"/>
    <property type="match status" value="1"/>
</dbReference>
<evidence type="ECO:0000256" key="3">
    <source>
        <dbReference type="ARBA" id="ARBA00022884"/>
    </source>
</evidence>
<organism evidence="8 9">
    <name type="scientific">Candidatus Desulfovibrio kirbyi</name>
    <dbReference type="NCBI Taxonomy" id="2696086"/>
    <lineage>
        <taxon>Bacteria</taxon>
        <taxon>Pseudomonadati</taxon>
        <taxon>Thermodesulfobacteriota</taxon>
        <taxon>Desulfovibrionia</taxon>
        <taxon>Desulfovibrionales</taxon>
        <taxon>Desulfovibrionaceae</taxon>
        <taxon>Desulfovibrio</taxon>
    </lineage>
</organism>
<dbReference type="GO" id="GO:0008097">
    <property type="term" value="F:5S rRNA binding"/>
    <property type="evidence" value="ECO:0007669"/>
    <property type="project" value="TreeGrafter"/>
</dbReference>
<protein>
    <recommendedName>
        <fullName evidence="6 7">Large ribosomal subunit protein uL18</fullName>
    </recommendedName>
</protein>
<dbReference type="Proteomes" id="UP000505077">
    <property type="component" value="Unassembled WGS sequence"/>
</dbReference>
<dbReference type="InterPro" id="IPR057268">
    <property type="entry name" value="Ribosomal_L18"/>
</dbReference>
<dbReference type="EMBL" id="BLLL01000003">
    <property type="protein sequence ID" value="GFH62635.1"/>
    <property type="molecule type" value="Genomic_DNA"/>
</dbReference>
<name>A0A6L2R545_9BACT</name>
<evidence type="ECO:0000256" key="7">
    <source>
        <dbReference type="HAMAP-Rule" id="MF_01337"/>
    </source>
</evidence>
<keyword evidence="4 7" id="KW-0689">Ribosomal protein</keyword>
<evidence type="ECO:0000256" key="2">
    <source>
        <dbReference type="ARBA" id="ARBA00022730"/>
    </source>
</evidence>
<evidence type="ECO:0000256" key="1">
    <source>
        <dbReference type="ARBA" id="ARBA00007116"/>
    </source>
</evidence>
<evidence type="ECO:0000313" key="9">
    <source>
        <dbReference type="Proteomes" id="UP000505077"/>
    </source>
</evidence>
<evidence type="ECO:0000256" key="5">
    <source>
        <dbReference type="ARBA" id="ARBA00023274"/>
    </source>
</evidence>
<comment type="subunit">
    <text evidence="7">Part of the 50S ribosomal subunit; part of the 5S rRNA/L5/L18/L25 subcomplex. Contacts the 5S and 23S rRNAs.</text>
</comment>
<dbReference type="InterPro" id="IPR005484">
    <property type="entry name" value="Ribosomal_uL18_bac/plant/anim"/>
</dbReference>
<comment type="function">
    <text evidence="7">This is one of the proteins that bind and probably mediate the attachment of the 5S RNA into the large ribosomal subunit, where it forms part of the central protuberance.</text>
</comment>
<dbReference type="HAMAP" id="MF_01337_B">
    <property type="entry name" value="Ribosomal_uL18_B"/>
    <property type="match status" value="1"/>
</dbReference>